<evidence type="ECO:0000259" key="2">
    <source>
        <dbReference type="Pfam" id="PF01494"/>
    </source>
</evidence>
<dbReference type="PROSITE" id="PS51257">
    <property type="entry name" value="PROKAR_LIPOPROTEIN"/>
    <property type="match status" value="1"/>
</dbReference>
<dbReference type="GO" id="GO:0047670">
    <property type="term" value="F:anhydrotetracycline monooxygenase activity"/>
    <property type="evidence" value="ECO:0007669"/>
    <property type="project" value="UniProtKB-EC"/>
</dbReference>
<protein>
    <submittedName>
        <fullName evidence="3">Anhydrotetracycline monooxygenase</fullName>
        <ecNumber evidence="3">1.14.13.38</ecNumber>
    </submittedName>
</protein>
<proteinExistence type="predicted"/>
<dbReference type="OrthoDB" id="4246007at2"/>
<dbReference type="KEGG" id="shun:DWB77_00548"/>
<organism evidence="3 4">
    <name type="scientific">Streptomyces hundungensis</name>
    <dbReference type="NCBI Taxonomy" id="1077946"/>
    <lineage>
        <taxon>Bacteria</taxon>
        <taxon>Bacillati</taxon>
        <taxon>Actinomycetota</taxon>
        <taxon>Actinomycetes</taxon>
        <taxon>Kitasatosporales</taxon>
        <taxon>Streptomycetaceae</taxon>
        <taxon>Streptomyces</taxon>
    </lineage>
</organism>
<keyword evidence="4" id="KW-1185">Reference proteome</keyword>
<name>A0A387H775_9ACTN</name>
<dbReference type="PRINTS" id="PR00420">
    <property type="entry name" value="RNGMNOXGNASE"/>
</dbReference>
<dbReference type="Proteomes" id="UP000271554">
    <property type="component" value="Chromosome"/>
</dbReference>
<dbReference type="Gene3D" id="3.50.50.60">
    <property type="entry name" value="FAD/NAD(P)-binding domain"/>
    <property type="match status" value="1"/>
</dbReference>
<reference evidence="3 4" key="1">
    <citation type="submission" date="2018-10" db="EMBL/GenBank/DDBJ databases">
        <title>Relationship between Morphology and Antimicrobial Activity in Streptomyces.</title>
        <authorList>
            <person name="Kang H.J."/>
            <person name="Kim S.B."/>
        </authorList>
    </citation>
    <scope>NUCLEOTIDE SEQUENCE [LARGE SCALE GENOMIC DNA]</scope>
    <source>
        <strain evidence="3 4">BH38</strain>
    </source>
</reference>
<feature type="domain" description="FAD-binding" evidence="2">
    <location>
        <begin position="16"/>
        <end position="354"/>
    </location>
</feature>
<sequence>MNRHTEAGAAAVLGTTDVLVVGAGPTGLMLGCELRARGVECTLVDAAPHIDRRTRAVMVHAASLEALESLGLRDAVERHGVRQERVSFHTHHGAVHTVEFAGLDTPFPYYVNVPQPEVEEVLAAAFVACGGRLVRGVQYNSQREDPSGTYVEAELTGPEGFLVMRAAYLVGADGASSTVREGLGIPFPGVTYPMSYLLAEGQPLHRPEPGASSMYIGPGGAVSLLPLPGGAVRVAGPVSSQSLGRGAQVSAAEFAAAVGQLGFGDTLALGSVDRLAHYQVHERLADHFRMGRTALAGDAAHLNSPAGGQAMNTGFADAAALAWRLEALGRGAGTDLLADYARERRAAAADVARTTGVLGLLQDMRDATGADAQRRVREALGGVAEAWSQLYTTYGRPADAPLPRRETHRLDVGARLPGQVPPGDHHVLLHHPAVPAPLRALPAEVAGERPVHQGTLTSRQASWLPVGAGAVLVRPDRHVAAVLPARQPDPAPGAHRIHAEASL</sequence>
<dbReference type="Gene3D" id="3.30.70.2450">
    <property type="match status" value="1"/>
</dbReference>
<evidence type="ECO:0000313" key="4">
    <source>
        <dbReference type="Proteomes" id="UP000271554"/>
    </source>
</evidence>
<dbReference type="SUPFAM" id="SSF51905">
    <property type="entry name" value="FAD/NAD(P)-binding domain"/>
    <property type="match status" value="1"/>
</dbReference>
<dbReference type="PANTHER" id="PTHR43476">
    <property type="entry name" value="3-(3-HYDROXY-PHENYL)PROPIONATE/3-HYDROXYCINNAMIC ACID HYDROXYLASE"/>
    <property type="match status" value="1"/>
</dbReference>
<accession>A0A387H775</accession>
<keyword evidence="1 3" id="KW-0560">Oxidoreductase</keyword>
<dbReference type="GO" id="GO:0071949">
    <property type="term" value="F:FAD binding"/>
    <property type="evidence" value="ECO:0007669"/>
    <property type="project" value="InterPro"/>
</dbReference>
<evidence type="ECO:0000256" key="1">
    <source>
        <dbReference type="ARBA" id="ARBA00023002"/>
    </source>
</evidence>
<dbReference type="RefSeq" id="WP_120719701.1">
    <property type="nucleotide sequence ID" value="NZ_CP032698.1"/>
</dbReference>
<dbReference type="EC" id="1.14.13.38" evidence="3"/>
<evidence type="ECO:0000313" key="3">
    <source>
        <dbReference type="EMBL" id="AYG78441.1"/>
    </source>
</evidence>
<dbReference type="AlphaFoldDB" id="A0A387H775"/>
<dbReference type="PANTHER" id="PTHR43476:SF5">
    <property type="entry name" value="FAD-DEPENDENT MONOOXYGENASE"/>
    <property type="match status" value="1"/>
</dbReference>
<gene>
    <name evidence="3" type="primary">otcC_3</name>
    <name evidence="3" type="ORF">DWB77_00548</name>
</gene>
<dbReference type="InterPro" id="IPR002938">
    <property type="entry name" value="FAD-bd"/>
</dbReference>
<dbReference type="InterPro" id="IPR036188">
    <property type="entry name" value="FAD/NAD-bd_sf"/>
</dbReference>
<keyword evidence="3" id="KW-0503">Monooxygenase</keyword>
<dbReference type="Pfam" id="PF01494">
    <property type="entry name" value="FAD_binding_3"/>
    <property type="match status" value="1"/>
</dbReference>
<dbReference type="EMBL" id="CP032698">
    <property type="protein sequence ID" value="AYG78441.1"/>
    <property type="molecule type" value="Genomic_DNA"/>
</dbReference>
<dbReference type="InterPro" id="IPR050631">
    <property type="entry name" value="PheA/TfdB_FAD_monoxygenase"/>
</dbReference>